<organism evidence="4 5">
    <name type="scientific">Micromonospora costi</name>
    <dbReference type="NCBI Taxonomy" id="1530042"/>
    <lineage>
        <taxon>Bacteria</taxon>
        <taxon>Bacillati</taxon>
        <taxon>Actinomycetota</taxon>
        <taxon>Actinomycetes</taxon>
        <taxon>Micromonosporales</taxon>
        <taxon>Micromonosporaceae</taxon>
        <taxon>Micromonospora</taxon>
    </lineage>
</organism>
<dbReference type="PANTHER" id="PTHR43465:SF2">
    <property type="entry name" value="DUF1680 DOMAIN PROTEIN (AFU_ORTHOLOGUE AFUA_1G08910)"/>
    <property type="match status" value="1"/>
</dbReference>
<feature type="domain" description="Non-reducing end beta-L-arabinofuranosidase-like GH127 middle" evidence="2">
    <location>
        <begin position="428"/>
        <end position="521"/>
    </location>
</feature>
<sequence length="638" mass="69375">MSAPDPTGGRPVDPSRGTLRPLGLAEAHVTGGFWADRQRVNGEATLDHARTWMEKVGWIGNFALGDAAGPVERRGREFSDSEVYKLVEAMAWETGRRPDPARTREIDDLVATIGAAQEPDGYLNTAFGRPGQQPRYSDLASGHELYCAGHLLQAAVAHTRIHGPGELLRIARGVADQVCATFGPAGNPGICGHPEIETALVELFRLTGERRYLDQAALFVDRRGHQSLPPHQFGWSYYSDDIPVRSATVLRGHAVRALYLACGAVDVAVETGDDDLLRAVAGQFDRTLARRTYLTGGMGSRYADEAFGDDFVLPADRAYSESCAGVAAVMLAWRLLLATGEDRYADVIERILYNVIATAVDDDGRAFFYAHSLHQRTPTRALPEDEEQLGFGGGPRAPWFEVSCCLPNVARLLASLGTYLAAADGDGLRVLQYADARIDTRLADGRRVVLAVSTGYPDSGTVTVRVDATDGGAWPLTLRVPAWARGATVEVDGVSRPAPEGRLTVRRDFAAGDEIRLHLPMAPRFTFPDPRIDAVRGCVAIERGPVVYCAESTRDEPVGDLDLVRVDPGRVPHDDDAGRVAVWAHLATPVPRAWPYGEAAATADETRLAPVRLLPYHRWARRGPATMRVWLPTTTDAR</sequence>
<name>A0A3A9ZY54_9ACTN</name>
<dbReference type="InterPro" id="IPR049174">
    <property type="entry name" value="Beta-AFase-like"/>
</dbReference>
<dbReference type="InterPro" id="IPR049049">
    <property type="entry name" value="Beta-AFase-like_GH127_C"/>
</dbReference>
<evidence type="ECO:0000313" key="5">
    <source>
        <dbReference type="Proteomes" id="UP000279968"/>
    </source>
</evidence>
<keyword evidence="5" id="KW-1185">Reference proteome</keyword>
<dbReference type="AlphaFoldDB" id="A0A3A9ZY54"/>
<comment type="caution">
    <text evidence="4">The sequence shown here is derived from an EMBL/GenBank/DDBJ whole genome shotgun (WGS) entry which is preliminary data.</text>
</comment>
<accession>A0A3A9ZY54</accession>
<dbReference type="OrthoDB" id="9757939at2"/>
<gene>
    <name evidence="4" type="ORF">D7193_26530</name>
</gene>
<dbReference type="InterPro" id="IPR012878">
    <property type="entry name" value="Beta-AFase-like_GH127_cat"/>
</dbReference>
<evidence type="ECO:0000259" key="1">
    <source>
        <dbReference type="Pfam" id="PF07944"/>
    </source>
</evidence>
<dbReference type="RefSeq" id="WP_120782348.1">
    <property type="nucleotide sequence ID" value="NZ_JBHLUP010000005.1"/>
</dbReference>
<reference evidence="4 5" key="1">
    <citation type="journal article" date="2015" name="Int. J. Syst. Evol. Microbiol.">
        <title>Micromonospora costi sp. nov., isolated from a leaf of Costus speciosus.</title>
        <authorList>
            <person name="Thawai C."/>
        </authorList>
    </citation>
    <scope>NUCLEOTIDE SEQUENCE [LARGE SCALE GENOMIC DNA]</scope>
    <source>
        <strain evidence="4 5">CS1-12</strain>
    </source>
</reference>
<dbReference type="Proteomes" id="UP000279968">
    <property type="component" value="Unassembled WGS sequence"/>
</dbReference>
<dbReference type="GO" id="GO:0005975">
    <property type="term" value="P:carbohydrate metabolic process"/>
    <property type="evidence" value="ECO:0007669"/>
    <property type="project" value="InterPro"/>
</dbReference>
<proteinExistence type="predicted"/>
<dbReference type="Pfam" id="PF07944">
    <property type="entry name" value="Beta-AFase-like_GH127_cat"/>
    <property type="match status" value="1"/>
</dbReference>
<protein>
    <submittedName>
        <fullName evidence="4">Glycoside hydrolase family 127 protein</fullName>
    </submittedName>
</protein>
<dbReference type="GO" id="GO:0016787">
    <property type="term" value="F:hydrolase activity"/>
    <property type="evidence" value="ECO:0007669"/>
    <property type="project" value="UniProtKB-KW"/>
</dbReference>
<dbReference type="Pfam" id="PF20736">
    <property type="entry name" value="Glyco_hydro127M"/>
    <property type="match status" value="1"/>
</dbReference>
<evidence type="ECO:0000313" key="4">
    <source>
        <dbReference type="EMBL" id="RKN52117.1"/>
    </source>
</evidence>
<evidence type="ECO:0000259" key="2">
    <source>
        <dbReference type="Pfam" id="PF20736"/>
    </source>
</evidence>
<dbReference type="SUPFAM" id="SSF48208">
    <property type="entry name" value="Six-hairpin glycosidases"/>
    <property type="match status" value="1"/>
</dbReference>
<dbReference type="PANTHER" id="PTHR43465">
    <property type="entry name" value="DUF1680 DOMAIN PROTEIN (AFU_ORTHOLOGUE AFUA_1G08910)"/>
    <property type="match status" value="1"/>
</dbReference>
<keyword evidence="4" id="KW-0378">Hydrolase</keyword>
<evidence type="ECO:0000259" key="3">
    <source>
        <dbReference type="Pfam" id="PF20737"/>
    </source>
</evidence>
<dbReference type="EMBL" id="RBAN01000005">
    <property type="protein sequence ID" value="RKN52117.1"/>
    <property type="molecule type" value="Genomic_DNA"/>
</dbReference>
<dbReference type="InterPro" id="IPR008928">
    <property type="entry name" value="6-hairpin_glycosidase_sf"/>
</dbReference>
<dbReference type="Pfam" id="PF20737">
    <property type="entry name" value="Glyco_hydro127C"/>
    <property type="match status" value="1"/>
</dbReference>
<feature type="domain" description="Non-reducing end beta-L-arabinofuranosidase-like GH127 C-terminal" evidence="3">
    <location>
        <begin position="524"/>
        <end position="632"/>
    </location>
</feature>
<feature type="domain" description="Non-reducing end beta-L-arabinofuranosidase-like GH127 catalytic" evidence="1">
    <location>
        <begin position="28"/>
        <end position="417"/>
    </location>
</feature>
<dbReference type="InterPro" id="IPR049046">
    <property type="entry name" value="Beta-AFase-like_GH127_middle"/>
</dbReference>